<dbReference type="Proteomes" id="UP000598488">
    <property type="component" value="Unassembled WGS sequence"/>
</dbReference>
<keyword evidence="5" id="KW-1185">Reference proteome</keyword>
<keyword evidence="2" id="KW-0472">Membrane</keyword>
<dbReference type="InterPro" id="IPR036890">
    <property type="entry name" value="HATPase_C_sf"/>
</dbReference>
<evidence type="ECO:0000313" key="5">
    <source>
        <dbReference type="Proteomes" id="UP000598488"/>
    </source>
</evidence>
<dbReference type="RefSeq" id="WP_199462775.1">
    <property type="nucleotide sequence ID" value="NZ_JAEMUH010000009.1"/>
</dbReference>
<dbReference type="Gene3D" id="3.30.450.20">
    <property type="entry name" value="PAS domain"/>
    <property type="match status" value="2"/>
</dbReference>
<dbReference type="PANTHER" id="PTHR43065">
    <property type="entry name" value="SENSOR HISTIDINE KINASE"/>
    <property type="match status" value="1"/>
</dbReference>
<accession>A0ABS0ZC14</accession>
<sequence>MKRPYIAIFALPLLLVALLSYAAWHLWQDRVREQWRLDQIDTVNRGAVLMSRELGHIQQTLSYMDEVLRQFYRPDQFDDLARWQTDVANYFIRSAGLSDYMSQIRWLTPDGIEAVRVNILGQQTEVVKGTDLQDKSNRYYFIEGMKSAAQTVSFSPIDLNVERGAIVKPYEITVRASIKLLSPEGKELGLLVVNYNLNYLFARLRSMQTAANTFEMIDQEGDWLISQTPEQEWRHLYGDILSSFQNQLPNTWAEVKNSRNLQALMLADGRPMTVLPSYVDEQQTGMPNYFFLSQVRSNIWKSTNQLALFFTVFISVIVYSFLVSILMLWWRNTEQRRVYIHALQQEKIRLELAQTQLQESNRDLVTLQSELVEKGRLSSLGLLVAGVGHELNTPLGGVRLSLSSLEHLSKRLIPTLAEQDQTLFQSSLNLANQNLSRAVQTVAQFKRITENQMNSDKDSFLVQAMFDDTLAPLKAILKKHPHIQIMCHGEPEAEMHTAQGVLSQILQNLVMNALGHAFDEDSAGIITLTAKQEEEYVIEVSDNGRGIDNKIIDQIWEPFVTTERGVKQHSGLGLFMVHQWVTKLLKGRITVYSEPGQTRFTLYIPIPDGNEH</sequence>
<dbReference type="Gene3D" id="3.30.565.10">
    <property type="entry name" value="Histidine kinase-like ATPase, C-terminal domain"/>
    <property type="match status" value="1"/>
</dbReference>
<organism evidence="4 5">
    <name type="scientific">Marinomonas ostreistagni</name>
    <dbReference type="NCBI Taxonomy" id="359209"/>
    <lineage>
        <taxon>Bacteria</taxon>
        <taxon>Pseudomonadati</taxon>
        <taxon>Pseudomonadota</taxon>
        <taxon>Gammaproteobacteria</taxon>
        <taxon>Oceanospirillales</taxon>
        <taxon>Oceanospirillaceae</taxon>
        <taxon>Marinomonas</taxon>
    </lineage>
</organism>
<dbReference type="InterPro" id="IPR003594">
    <property type="entry name" value="HATPase_dom"/>
</dbReference>
<dbReference type="InterPro" id="IPR029151">
    <property type="entry name" value="Sensor-like_sf"/>
</dbReference>
<dbReference type="Pfam" id="PF21623">
    <property type="entry name" value="HK_sensor_dom_bact"/>
    <property type="match status" value="1"/>
</dbReference>
<keyword evidence="2" id="KW-1133">Transmembrane helix</keyword>
<keyword evidence="1" id="KW-0175">Coiled coil</keyword>
<dbReference type="SUPFAM" id="SSF103190">
    <property type="entry name" value="Sensory domain-like"/>
    <property type="match status" value="2"/>
</dbReference>
<evidence type="ECO:0000256" key="1">
    <source>
        <dbReference type="SAM" id="Coils"/>
    </source>
</evidence>
<dbReference type="InterPro" id="IPR005467">
    <property type="entry name" value="His_kinase_dom"/>
</dbReference>
<dbReference type="SUPFAM" id="SSF47384">
    <property type="entry name" value="Homodimeric domain of signal transducing histidine kinase"/>
    <property type="match status" value="1"/>
</dbReference>
<dbReference type="InterPro" id="IPR036097">
    <property type="entry name" value="HisK_dim/P_sf"/>
</dbReference>
<gene>
    <name evidence="4" type="ORF">JHD44_10875</name>
</gene>
<feature type="transmembrane region" description="Helical" evidence="2">
    <location>
        <begin position="306"/>
        <end position="330"/>
    </location>
</feature>
<keyword evidence="4" id="KW-0418">Kinase</keyword>
<dbReference type="Gene3D" id="1.10.287.130">
    <property type="match status" value="1"/>
</dbReference>
<proteinExistence type="predicted"/>
<keyword evidence="2" id="KW-0812">Transmembrane</keyword>
<evidence type="ECO:0000256" key="2">
    <source>
        <dbReference type="SAM" id="Phobius"/>
    </source>
</evidence>
<dbReference type="EMBL" id="JAEMUH010000009">
    <property type="protein sequence ID" value="MBJ7551187.1"/>
    <property type="molecule type" value="Genomic_DNA"/>
</dbReference>
<feature type="coiled-coil region" evidence="1">
    <location>
        <begin position="340"/>
        <end position="370"/>
    </location>
</feature>
<evidence type="ECO:0000259" key="3">
    <source>
        <dbReference type="PROSITE" id="PS50109"/>
    </source>
</evidence>
<dbReference type="SMART" id="SM00387">
    <property type="entry name" value="HATPase_c"/>
    <property type="match status" value="1"/>
</dbReference>
<dbReference type="InterPro" id="IPR048760">
    <property type="entry name" value="VP0354-like_sensor_dom"/>
</dbReference>
<feature type="domain" description="Histidine kinase" evidence="3">
    <location>
        <begin position="386"/>
        <end position="608"/>
    </location>
</feature>
<comment type="caution">
    <text evidence="4">The sequence shown here is derived from an EMBL/GenBank/DDBJ whole genome shotgun (WGS) entry which is preliminary data.</text>
</comment>
<keyword evidence="4" id="KW-0808">Transferase</keyword>
<dbReference type="SUPFAM" id="SSF55874">
    <property type="entry name" value="ATPase domain of HSP90 chaperone/DNA topoisomerase II/histidine kinase"/>
    <property type="match status" value="1"/>
</dbReference>
<evidence type="ECO:0000313" key="4">
    <source>
        <dbReference type="EMBL" id="MBJ7551187.1"/>
    </source>
</evidence>
<dbReference type="Pfam" id="PF02518">
    <property type="entry name" value="HATPase_c"/>
    <property type="match status" value="1"/>
</dbReference>
<name>A0ABS0ZC14_9GAMM</name>
<reference evidence="4 5" key="1">
    <citation type="submission" date="2020-12" db="EMBL/GenBank/DDBJ databases">
        <title>Comparative genome analysis of fungal antagonists Marinomonas ostreistagni 398 and M. spartinae 468.</title>
        <authorList>
            <person name="Fields J.L."/>
            <person name="Mavrodi O.V."/>
            <person name="Biber P.D."/>
            <person name="Indest K.J."/>
            <person name="Mavrodi D.V."/>
        </authorList>
    </citation>
    <scope>NUCLEOTIDE SEQUENCE [LARGE SCALE GENOMIC DNA]</scope>
    <source>
        <strain evidence="4 5">USM7</strain>
    </source>
</reference>
<dbReference type="GO" id="GO:0016301">
    <property type="term" value="F:kinase activity"/>
    <property type="evidence" value="ECO:0007669"/>
    <property type="project" value="UniProtKB-KW"/>
</dbReference>
<protein>
    <submittedName>
        <fullName evidence="4">HAMP domain-containing histidine kinase</fullName>
    </submittedName>
</protein>
<dbReference type="PROSITE" id="PS50109">
    <property type="entry name" value="HIS_KIN"/>
    <property type="match status" value="1"/>
</dbReference>